<protein>
    <submittedName>
        <fullName evidence="2">Uncharacterized protein</fullName>
    </submittedName>
</protein>
<evidence type="ECO:0000313" key="3">
    <source>
        <dbReference type="Proteomes" id="UP000570361"/>
    </source>
</evidence>
<dbReference type="AlphaFoldDB" id="A0A7W5AVU2"/>
<gene>
    <name evidence="2" type="ORF">FHS18_001471</name>
</gene>
<accession>A0A7W5AVU2</accession>
<dbReference type="Proteomes" id="UP000570361">
    <property type="component" value="Unassembled WGS sequence"/>
</dbReference>
<feature type="compositionally biased region" description="Polar residues" evidence="1">
    <location>
        <begin position="44"/>
        <end position="61"/>
    </location>
</feature>
<evidence type="ECO:0000313" key="2">
    <source>
        <dbReference type="EMBL" id="MBB3109419.1"/>
    </source>
</evidence>
<feature type="compositionally biased region" description="Basic and acidic residues" evidence="1">
    <location>
        <begin position="88"/>
        <end position="113"/>
    </location>
</feature>
<proteinExistence type="predicted"/>
<organism evidence="2 3">
    <name type="scientific">Paenibacillus phyllosphaerae</name>
    <dbReference type="NCBI Taxonomy" id="274593"/>
    <lineage>
        <taxon>Bacteria</taxon>
        <taxon>Bacillati</taxon>
        <taxon>Bacillota</taxon>
        <taxon>Bacilli</taxon>
        <taxon>Bacillales</taxon>
        <taxon>Paenibacillaceae</taxon>
        <taxon>Paenibacillus</taxon>
    </lineage>
</organism>
<dbReference type="RefSeq" id="WP_183598446.1">
    <property type="nucleotide sequence ID" value="NZ_JACHXK010000002.1"/>
</dbReference>
<evidence type="ECO:0000256" key="1">
    <source>
        <dbReference type="SAM" id="MobiDB-lite"/>
    </source>
</evidence>
<feature type="compositionally biased region" description="Basic and acidic residues" evidence="1">
    <location>
        <begin position="29"/>
        <end position="42"/>
    </location>
</feature>
<feature type="region of interest" description="Disordered" evidence="1">
    <location>
        <begin position="1"/>
        <end position="113"/>
    </location>
</feature>
<reference evidence="2 3" key="1">
    <citation type="submission" date="2020-08" db="EMBL/GenBank/DDBJ databases">
        <title>Genomic Encyclopedia of Type Strains, Phase III (KMG-III): the genomes of soil and plant-associated and newly described type strains.</title>
        <authorList>
            <person name="Whitman W."/>
        </authorList>
    </citation>
    <scope>NUCLEOTIDE SEQUENCE [LARGE SCALE GENOMIC DNA]</scope>
    <source>
        <strain evidence="2 3">CECT 5862</strain>
    </source>
</reference>
<feature type="compositionally biased region" description="Basic and acidic residues" evidence="1">
    <location>
        <begin position="62"/>
        <end position="73"/>
    </location>
</feature>
<name>A0A7W5AVU2_9BACL</name>
<comment type="caution">
    <text evidence="2">The sequence shown here is derived from an EMBL/GenBank/DDBJ whole genome shotgun (WGS) entry which is preliminary data.</text>
</comment>
<dbReference type="EMBL" id="JACHXK010000002">
    <property type="protein sequence ID" value="MBB3109419.1"/>
    <property type="molecule type" value="Genomic_DNA"/>
</dbReference>
<keyword evidence="3" id="KW-1185">Reference proteome</keyword>
<sequence length="113" mass="12934">MTYRSIDLQVSVPRVHEQSATQQQAIHRSHAEQTRFETDAVKQTEVQRTQNTAIESGNQANVDEHRLKEDRGLKNKRKRSRQSQAGADEEKNAEIAANESKHPFKGKHIDISF</sequence>